<dbReference type="EMBL" id="KX486249">
    <property type="protein sequence ID" value="AOO88613.1"/>
    <property type="molecule type" value="Genomic_DNA"/>
</dbReference>
<name>A0A1B8RHP8_RHILT</name>
<dbReference type="RefSeq" id="WP_065276039.1">
    <property type="nucleotide sequence ID" value="NZ_MAMO01000006.1"/>
</dbReference>
<organism evidence="1">
    <name type="scientific">Rhizobium leguminosarum bv. trifolii</name>
    <dbReference type="NCBI Taxonomy" id="386"/>
    <lineage>
        <taxon>Bacteria</taxon>
        <taxon>Pseudomonadati</taxon>
        <taxon>Pseudomonadota</taxon>
        <taxon>Alphaproteobacteria</taxon>
        <taxon>Hyphomicrobiales</taxon>
        <taxon>Rhizobiaceae</taxon>
        <taxon>Rhizobium/Agrobacterium group</taxon>
        <taxon>Rhizobium</taxon>
    </lineage>
</organism>
<sequence>MTASALVRRSDLKRMAEIAKAEGVRVEVEINGKIIRVSPDIPDNHKQQRVDMKPEDFTSLADWQAWRDQERAREAQRHS</sequence>
<reference evidence="1" key="1">
    <citation type="journal article" date="2015" name="BMC Genomics">
        <title>Transcriptome profiling of a Rhizobium leguminosarum bv. trifolii rosR mutant reveals the role of the transcriptional regulator RosR in motility, synthesis of cell-surface components, and other cellular processes.</title>
        <authorList>
            <person name="Rachwal K."/>
            <person name="Matczynska E."/>
            <person name="Janczarek M."/>
        </authorList>
    </citation>
    <scope>NUCLEOTIDE SEQUENCE</scope>
    <source>
        <strain evidence="1">Rt24.2</strain>
    </source>
</reference>
<evidence type="ECO:0000313" key="1">
    <source>
        <dbReference type="EMBL" id="AOO88613.1"/>
    </source>
</evidence>
<protein>
    <submittedName>
        <fullName evidence="1">Uncharacterized protein</fullName>
    </submittedName>
</protein>
<proteinExistence type="predicted"/>
<reference evidence="1" key="2">
    <citation type="journal article" date="2016" name="Front. Microbiol.">
        <title>The Regulatory Protein RosR Affects Rhizobium leguminosarum bv. trifolii Protein Profiles, Cell Surface Properties, and Symbiosis with Clover.</title>
        <authorList>
            <person name="Rachwal K."/>
            <person name="Boguszewska A."/>
            <person name="Kopcinska J."/>
            <person name="Karas M."/>
            <person name="Tchorzewski M."/>
            <person name="Janczarek M."/>
        </authorList>
    </citation>
    <scope>NUCLEOTIDE SEQUENCE</scope>
    <source>
        <strain evidence="1">Rt24.2</strain>
    </source>
</reference>
<accession>A0A1B8RHP8</accession>
<dbReference type="AlphaFoldDB" id="A0A1B8RHP8"/>